<protein>
    <submittedName>
        <fullName evidence="2">Deoxyribodipyrimidine photolyase</fullName>
    </submittedName>
</protein>
<dbReference type="Pfam" id="PF00875">
    <property type="entry name" value="DNA_photolyase"/>
    <property type="match status" value="1"/>
</dbReference>
<name>W7DMQ7_9LIST</name>
<gene>
    <name evidence="2" type="ORF">MCOL2_07946</name>
</gene>
<dbReference type="InterPro" id="IPR006050">
    <property type="entry name" value="DNA_photolyase_N"/>
</dbReference>
<dbReference type="InterPro" id="IPR014729">
    <property type="entry name" value="Rossmann-like_a/b/a_fold"/>
</dbReference>
<dbReference type="AlphaFoldDB" id="W7DMQ7"/>
<dbReference type="SUPFAM" id="SSF52425">
    <property type="entry name" value="Cryptochrome/photolyase, N-terminal domain"/>
    <property type="match status" value="1"/>
</dbReference>
<reference evidence="2 3" key="1">
    <citation type="submission" date="2012-12" db="EMBL/GenBank/DDBJ databases">
        <title>Novel taxa of Listeriaceae from agricultural environments in the United States.</title>
        <authorList>
            <person name="den Bakker H.C."/>
            <person name="Allred A."/>
            <person name="Warchocki S."/>
            <person name="Wright E.M."/>
            <person name="Burrell A."/>
            <person name="Nightingale K.K."/>
            <person name="Kephart D."/>
            <person name="Wiedmann M."/>
        </authorList>
    </citation>
    <scope>NUCLEOTIDE SEQUENCE [LARGE SCALE GENOMIC DNA]</scope>
    <source>
        <strain evidence="2 3">FSL S10-1203</strain>
    </source>
</reference>
<dbReference type="InterPro" id="IPR036155">
    <property type="entry name" value="Crypto/Photolyase_N_sf"/>
</dbReference>
<dbReference type="EMBL" id="AODM01000025">
    <property type="protein sequence ID" value="EUJ58526.1"/>
    <property type="molecule type" value="Genomic_DNA"/>
</dbReference>
<organism evidence="2 3">
    <name type="scientific">Listeria fleischmannii FSL S10-1203</name>
    <dbReference type="NCBI Taxonomy" id="1265822"/>
    <lineage>
        <taxon>Bacteria</taxon>
        <taxon>Bacillati</taxon>
        <taxon>Bacillota</taxon>
        <taxon>Bacilli</taxon>
        <taxon>Bacillales</taxon>
        <taxon>Listeriaceae</taxon>
        <taxon>Listeria</taxon>
    </lineage>
</organism>
<dbReference type="PATRIC" id="fig|1265822.4.peg.1621"/>
<dbReference type="Proteomes" id="UP000019241">
    <property type="component" value="Unassembled WGS sequence"/>
</dbReference>
<proteinExistence type="predicted"/>
<evidence type="ECO:0000313" key="3">
    <source>
        <dbReference type="Proteomes" id="UP000019241"/>
    </source>
</evidence>
<comment type="caution">
    <text evidence="2">The sequence shown here is derived from an EMBL/GenBank/DDBJ whole genome shotgun (WGS) entry which is preliminary data.</text>
</comment>
<dbReference type="Gene3D" id="3.40.50.620">
    <property type="entry name" value="HUPs"/>
    <property type="match status" value="1"/>
</dbReference>
<sequence>MAVLGVWFRKDLRLMDNTALFHALLDKREEDKIILFFHLNRRQFKMGTKNHDYFFCTVWNFLQEARQKGISILILVWST</sequence>
<dbReference type="PROSITE" id="PS51645">
    <property type="entry name" value="PHR_CRY_ALPHA_BETA"/>
    <property type="match status" value="1"/>
</dbReference>
<feature type="domain" description="Photolyase/cryptochrome alpha/beta" evidence="1">
    <location>
        <begin position="2"/>
        <end position="79"/>
    </location>
</feature>
<accession>W7DMQ7</accession>
<evidence type="ECO:0000259" key="1">
    <source>
        <dbReference type="PROSITE" id="PS51645"/>
    </source>
</evidence>
<evidence type="ECO:0000313" key="2">
    <source>
        <dbReference type="EMBL" id="EUJ58526.1"/>
    </source>
</evidence>
<keyword evidence="2" id="KW-0456">Lyase</keyword>
<dbReference type="GO" id="GO:0016829">
    <property type="term" value="F:lyase activity"/>
    <property type="evidence" value="ECO:0007669"/>
    <property type="project" value="UniProtKB-KW"/>
</dbReference>